<keyword evidence="2" id="KW-1185">Reference proteome</keyword>
<proteinExistence type="predicted"/>
<evidence type="ECO:0000313" key="2">
    <source>
        <dbReference type="Proteomes" id="UP000626148"/>
    </source>
</evidence>
<name>A0A918NA21_9GAMM</name>
<organism evidence="1 2">
    <name type="scientific">Saccharospirillum salsuginis</name>
    <dbReference type="NCBI Taxonomy" id="418750"/>
    <lineage>
        <taxon>Bacteria</taxon>
        <taxon>Pseudomonadati</taxon>
        <taxon>Pseudomonadota</taxon>
        <taxon>Gammaproteobacteria</taxon>
        <taxon>Oceanospirillales</taxon>
        <taxon>Saccharospirillaceae</taxon>
        <taxon>Saccharospirillum</taxon>
    </lineage>
</organism>
<dbReference type="Proteomes" id="UP000626148">
    <property type="component" value="Unassembled WGS sequence"/>
</dbReference>
<sequence>MGLNLFGSSKKSGDKTYNYDNRQDNSTNIQEGDLAAGAIRSDGDVTITDGGAIDMAGDLAGEAFDLSESTTDRALDFGERSLVESYGFGRDSLELVSDNSAEVFDAIDTNNRRTYDLVESTTARASNGAQVAATSQKMMIGLVVLAGLAIWGARA</sequence>
<reference evidence="1" key="2">
    <citation type="submission" date="2020-09" db="EMBL/GenBank/DDBJ databases">
        <authorList>
            <person name="Sun Q."/>
            <person name="Kim S."/>
        </authorList>
    </citation>
    <scope>NUCLEOTIDE SEQUENCE</scope>
    <source>
        <strain evidence="1">KCTC 22169</strain>
    </source>
</reference>
<accession>A0A918NA21</accession>
<evidence type="ECO:0000313" key="1">
    <source>
        <dbReference type="EMBL" id="GGX52332.1"/>
    </source>
</evidence>
<protein>
    <submittedName>
        <fullName evidence="1">Uncharacterized protein</fullName>
    </submittedName>
</protein>
<comment type="caution">
    <text evidence="1">The sequence shown here is derived from an EMBL/GenBank/DDBJ whole genome shotgun (WGS) entry which is preliminary data.</text>
</comment>
<dbReference type="EMBL" id="BMXR01000004">
    <property type="protein sequence ID" value="GGX52332.1"/>
    <property type="molecule type" value="Genomic_DNA"/>
</dbReference>
<gene>
    <name evidence="1" type="ORF">GCM10007392_19580</name>
</gene>
<dbReference type="RefSeq" id="WP_189608363.1">
    <property type="nucleotide sequence ID" value="NZ_BMXR01000004.1"/>
</dbReference>
<dbReference type="AlphaFoldDB" id="A0A918NA21"/>
<reference evidence="1" key="1">
    <citation type="journal article" date="2014" name="Int. J. Syst. Evol. Microbiol.">
        <title>Complete genome sequence of Corynebacterium casei LMG S-19264T (=DSM 44701T), isolated from a smear-ripened cheese.</title>
        <authorList>
            <consortium name="US DOE Joint Genome Institute (JGI-PGF)"/>
            <person name="Walter F."/>
            <person name="Albersmeier A."/>
            <person name="Kalinowski J."/>
            <person name="Ruckert C."/>
        </authorList>
    </citation>
    <scope>NUCLEOTIDE SEQUENCE</scope>
    <source>
        <strain evidence="1">KCTC 22169</strain>
    </source>
</reference>